<proteinExistence type="predicted"/>
<feature type="compositionally biased region" description="Polar residues" evidence="1">
    <location>
        <begin position="21"/>
        <end position="31"/>
    </location>
</feature>
<evidence type="ECO:0000313" key="3">
    <source>
        <dbReference type="EMBL" id="TCE99283.1"/>
    </source>
</evidence>
<gene>
    <name evidence="3" type="ORF">MCC10076_0967</name>
</gene>
<evidence type="ECO:0000256" key="2">
    <source>
        <dbReference type="SAM" id="Phobius"/>
    </source>
</evidence>
<keyword evidence="2" id="KW-1133">Transmembrane helix</keyword>
<organism evidence="3 4">
    <name type="scientific">Bifidobacterium longum subsp. longum</name>
    <dbReference type="NCBI Taxonomy" id="1679"/>
    <lineage>
        <taxon>Bacteria</taxon>
        <taxon>Bacillati</taxon>
        <taxon>Actinomycetota</taxon>
        <taxon>Actinomycetes</taxon>
        <taxon>Bifidobacteriales</taxon>
        <taxon>Bifidobacteriaceae</taxon>
        <taxon>Bifidobacterium</taxon>
    </lineage>
</organism>
<reference evidence="3 4" key="1">
    <citation type="journal article" date="2018" name="Sci. Rep.">
        <title>Genomic diversity and distribution of Bifidobacterium longum subsp. longum across the human lifespan.</title>
        <authorList>
            <person name="Odamaki T."/>
            <person name="Bottacini F."/>
            <person name="Kato K."/>
            <person name="Mitsuyama E."/>
            <person name="Yoshida K."/>
            <person name="Horigome A."/>
            <person name="Xiao J.Z."/>
            <person name="van Sinderen D."/>
        </authorList>
    </citation>
    <scope>NUCLEOTIDE SEQUENCE [LARGE SCALE GENOMIC DNA]</scope>
    <source>
        <strain evidence="3 4">MCC10076</strain>
    </source>
</reference>
<keyword evidence="2" id="KW-0812">Transmembrane</keyword>
<dbReference type="AlphaFoldDB" id="A0A4R0U2R9"/>
<sequence>MSEPEQSPVPQQPAAEPGHQAPQSETTTPTKQHPVIAIGKRAPQWAKILIVVIVIGIIAFGGWKISTAAYRKATDPIGYINGSCSKYIDGYPDIQKMRDAENTIAEIAEDDMKTPSGELSARMEVTKTRKMFDCVAKSSDMPKTIQSNMLVTGSQGEITWGHVHASWEYIGDTLLLDMNEVK</sequence>
<evidence type="ECO:0000313" key="4">
    <source>
        <dbReference type="Proteomes" id="UP000292751"/>
    </source>
</evidence>
<feature type="region of interest" description="Disordered" evidence="1">
    <location>
        <begin position="1"/>
        <end position="35"/>
    </location>
</feature>
<keyword evidence="2" id="KW-0472">Membrane</keyword>
<dbReference type="Proteomes" id="UP000292751">
    <property type="component" value="Unassembled WGS sequence"/>
</dbReference>
<dbReference type="EMBL" id="SHRX01000012">
    <property type="protein sequence ID" value="TCE99283.1"/>
    <property type="molecule type" value="Genomic_DNA"/>
</dbReference>
<dbReference type="RefSeq" id="WP_131234441.1">
    <property type="nucleotide sequence ID" value="NZ_SHRX01000012.1"/>
</dbReference>
<feature type="compositionally biased region" description="Low complexity" evidence="1">
    <location>
        <begin position="1"/>
        <end position="17"/>
    </location>
</feature>
<feature type="transmembrane region" description="Helical" evidence="2">
    <location>
        <begin position="45"/>
        <end position="63"/>
    </location>
</feature>
<protein>
    <submittedName>
        <fullName evidence="3">Uncharacterized protein</fullName>
    </submittedName>
</protein>
<name>A0A4R0U2R9_BIFLL</name>
<comment type="caution">
    <text evidence="3">The sequence shown here is derived from an EMBL/GenBank/DDBJ whole genome shotgun (WGS) entry which is preliminary data.</text>
</comment>
<accession>A0A4R0U2R9</accession>
<evidence type="ECO:0000256" key="1">
    <source>
        <dbReference type="SAM" id="MobiDB-lite"/>
    </source>
</evidence>